<evidence type="ECO:0000256" key="1">
    <source>
        <dbReference type="ARBA" id="ARBA00006774"/>
    </source>
</evidence>
<feature type="binding site" evidence="6">
    <location>
        <position position="188"/>
    </location>
    <ligand>
        <name>substrate</name>
    </ligand>
</feature>
<dbReference type="InterPro" id="IPR002813">
    <property type="entry name" value="Arg_biosynth_ArgJ"/>
</dbReference>
<evidence type="ECO:0000256" key="2">
    <source>
        <dbReference type="ARBA" id="ARBA00011475"/>
    </source>
</evidence>
<dbReference type="GO" id="GO:0004358">
    <property type="term" value="F:L-glutamate N-acetyltransferase activity, acting on acetyl-L-ornithine as donor"/>
    <property type="evidence" value="ECO:0007669"/>
    <property type="project" value="UniProtKB-EC"/>
</dbReference>
<dbReference type="Gene3D" id="3.10.20.340">
    <property type="entry name" value="ArgJ beta chain, C-terminal domain"/>
    <property type="match status" value="1"/>
</dbReference>
<dbReference type="Pfam" id="PF01960">
    <property type="entry name" value="ArgJ"/>
    <property type="match status" value="1"/>
</dbReference>
<dbReference type="EC" id="2.3.1.1" evidence="6"/>
<feature type="binding site" evidence="6">
    <location>
        <position position="403"/>
    </location>
    <ligand>
        <name>substrate</name>
    </ligand>
</feature>
<keyword evidence="6" id="KW-0963">Cytoplasm</keyword>
<reference evidence="8" key="1">
    <citation type="submission" date="2023-05" db="EMBL/GenBank/DDBJ databases">
        <title>Sedimentitalea sp. nov. JM2-8.</title>
        <authorList>
            <person name="Huang J."/>
        </authorList>
    </citation>
    <scope>NUCLEOTIDE SEQUENCE [LARGE SCALE GENOMIC DNA]</scope>
    <source>
        <strain evidence="8">KHS03</strain>
    </source>
</reference>
<organism evidence="7 8">
    <name type="scientific">Sedimentitalea todarodis</name>
    <dbReference type="NCBI Taxonomy" id="1631240"/>
    <lineage>
        <taxon>Bacteria</taxon>
        <taxon>Pseudomonadati</taxon>
        <taxon>Pseudomonadota</taxon>
        <taxon>Alphaproteobacteria</taxon>
        <taxon>Rhodobacterales</taxon>
        <taxon>Paracoccaceae</taxon>
        <taxon>Sedimentitalea</taxon>
    </lineage>
</organism>
<comment type="pathway">
    <text evidence="6">Amino-acid biosynthesis; L-arginine biosynthesis; L-ornithine and N-acetyl-L-glutamate from L-glutamate and N(2)-acetyl-L-ornithine (cyclic): step 1/1.</text>
</comment>
<sequence length="408" mass="42391">MAKITSRSPLAPKGFPDLPLVKGVRFATVAAGVRYQGRTDVMLAVLDHGTSVAGVFTKSATRSAPVLDCQAKLGGAPDGPAAILVNSGNSNAFTGHYGQTSVQEITDAVARVSGVASERVFTASTGVIGEPLAHDRIVQKLDELNDGLNVDRIKDAAEAIMTTDTFAKGSGAQIELDGHTVTIAGIAKGSGMIAPDMATMLVYIFTDAIVAQDRLQALLSELADKTFNCITVDSDTSTSDSLMLCATGASGVDAGDSPAFAEALHDVMLDIAHQVVRDGEGATKFVEIHVTGAASDADAKTHGMAIANSPLVKTAVAGEDPNWGRVVMAIGKSGAAADRDLLSIRFGETLVAENGWVSPDYREEDAAAHMKGQSLMIAVDLGLGEGKATVWTCDLTHGYIDINADYRS</sequence>
<comment type="catalytic activity">
    <reaction evidence="6">
        <text>L-glutamate + acetyl-CoA = N-acetyl-L-glutamate + CoA + H(+)</text>
        <dbReference type="Rhea" id="RHEA:24292"/>
        <dbReference type="ChEBI" id="CHEBI:15378"/>
        <dbReference type="ChEBI" id="CHEBI:29985"/>
        <dbReference type="ChEBI" id="CHEBI:44337"/>
        <dbReference type="ChEBI" id="CHEBI:57287"/>
        <dbReference type="ChEBI" id="CHEBI:57288"/>
        <dbReference type="EC" id="2.3.1.1"/>
    </reaction>
</comment>
<keyword evidence="6" id="KW-0028">Amino-acid biosynthesis</keyword>
<comment type="caution">
    <text evidence="7">The sequence shown here is derived from an EMBL/GenBank/DDBJ whole genome shotgun (WGS) entry which is preliminary data.</text>
</comment>
<keyword evidence="3 6" id="KW-0808">Transferase</keyword>
<dbReference type="SUPFAM" id="SSF56266">
    <property type="entry name" value="DmpA/ArgJ-like"/>
    <property type="match status" value="1"/>
</dbReference>
<feature type="site" description="Involved in the stabilization of negative charge on the oxyanion by the formation of the oxyanion hole" evidence="6">
    <location>
        <position position="125"/>
    </location>
</feature>
<comment type="subcellular location">
    <subcellularLocation>
        <location evidence="6">Cytoplasm</location>
    </subcellularLocation>
</comment>
<dbReference type="PANTHER" id="PTHR23100:SF0">
    <property type="entry name" value="ARGININE BIOSYNTHESIS BIFUNCTIONAL PROTEIN ARGJ, MITOCHONDRIAL"/>
    <property type="match status" value="1"/>
</dbReference>
<keyword evidence="6" id="KW-0511">Multifunctional enzyme</keyword>
<protein>
    <recommendedName>
        <fullName evidence="6">Arginine biosynthesis bifunctional protein ArgJ</fullName>
    </recommendedName>
    <domain>
        <recommendedName>
            <fullName evidence="6">Glutamate N-acetyltransferase</fullName>
            <ecNumber evidence="6">2.3.1.35</ecNumber>
        </recommendedName>
        <alternativeName>
            <fullName evidence="6">Ornithine acetyltransferase</fullName>
            <shortName evidence="6">OATase</shortName>
        </alternativeName>
        <alternativeName>
            <fullName evidence="6">Ornithine transacetylase</fullName>
        </alternativeName>
    </domain>
    <domain>
        <recommendedName>
            <fullName evidence="6">Amino-acid acetyltransferase</fullName>
            <ecNumber evidence="6">2.3.1.1</ecNumber>
        </recommendedName>
        <alternativeName>
            <fullName evidence="6">N-acetylglutamate synthase</fullName>
            <shortName evidence="6">AGSase</shortName>
        </alternativeName>
    </domain>
    <component>
        <recommendedName>
            <fullName evidence="6">Arginine biosynthesis bifunctional protein ArgJ alpha chain</fullName>
        </recommendedName>
    </component>
    <component>
        <recommendedName>
            <fullName evidence="6">Arginine biosynthesis bifunctional protein ArgJ beta chain</fullName>
        </recommendedName>
    </component>
</protein>
<feature type="chain" id="PRO_5044909112" description="Arginine biosynthesis bifunctional protein ArgJ beta chain" evidence="6">
    <location>
        <begin position="199"/>
        <end position="408"/>
    </location>
</feature>
<comment type="similarity">
    <text evidence="1 6">Belongs to the ArgJ family.</text>
</comment>
<accession>A0ABU3VKA7</accession>
<dbReference type="InterPro" id="IPR042195">
    <property type="entry name" value="ArgJ_beta_C"/>
</dbReference>
<comment type="subunit">
    <text evidence="2 6">Heterotetramer of two alpha and two beta chains.</text>
</comment>
<feature type="chain" id="PRO_5044909113" description="Arginine biosynthesis bifunctional protein ArgJ alpha chain" evidence="6">
    <location>
        <begin position="1"/>
        <end position="198"/>
    </location>
</feature>
<comment type="function">
    <text evidence="6">Catalyzes two activities which are involved in the cyclic version of arginine biosynthesis: the synthesis of N-acetylglutamate from glutamate and acetyl-CoA as the acetyl donor, and of ornithine by transacetylation between N(2)-acetylornithine and glutamate.</text>
</comment>
<dbReference type="PANTHER" id="PTHR23100">
    <property type="entry name" value="ARGININE BIOSYNTHESIS BIFUNCTIONAL PROTEIN ARGJ"/>
    <property type="match status" value="1"/>
</dbReference>
<feature type="active site" description="Nucleophile" evidence="6">
    <location>
        <position position="199"/>
    </location>
</feature>
<feature type="binding site" evidence="6">
    <location>
        <position position="280"/>
    </location>
    <ligand>
        <name>substrate</name>
    </ligand>
</feature>
<evidence type="ECO:0000313" key="7">
    <source>
        <dbReference type="EMBL" id="MDU9006618.1"/>
    </source>
</evidence>
<feature type="site" description="Cleavage; by autolysis" evidence="6">
    <location>
        <begin position="198"/>
        <end position="199"/>
    </location>
</feature>
<keyword evidence="5 6" id="KW-0012">Acyltransferase</keyword>
<feature type="binding site" evidence="6">
    <location>
        <position position="199"/>
    </location>
    <ligand>
        <name>substrate</name>
    </ligand>
</feature>
<comment type="catalytic activity">
    <reaction evidence="6">
        <text>N(2)-acetyl-L-ornithine + L-glutamate = N-acetyl-L-glutamate + L-ornithine</text>
        <dbReference type="Rhea" id="RHEA:15349"/>
        <dbReference type="ChEBI" id="CHEBI:29985"/>
        <dbReference type="ChEBI" id="CHEBI:44337"/>
        <dbReference type="ChEBI" id="CHEBI:46911"/>
        <dbReference type="ChEBI" id="CHEBI:57805"/>
        <dbReference type="EC" id="2.3.1.35"/>
    </reaction>
</comment>
<dbReference type="Proteomes" id="UP001255416">
    <property type="component" value="Unassembled WGS sequence"/>
</dbReference>
<feature type="binding site" evidence="6">
    <location>
        <position position="162"/>
    </location>
    <ligand>
        <name>substrate</name>
    </ligand>
</feature>
<dbReference type="Gene3D" id="3.60.70.12">
    <property type="entry name" value="L-amino peptidase D-ALA esterase/amidase"/>
    <property type="match status" value="1"/>
</dbReference>
<dbReference type="EC" id="2.3.1.35" evidence="6"/>
<comment type="pathway">
    <text evidence="6">Amino-acid biosynthesis; L-arginine biosynthesis; N(2)-acetyl-L-ornithine from L-glutamate: step 1/4.</text>
</comment>
<keyword evidence="8" id="KW-1185">Reference proteome</keyword>
<dbReference type="NCBIfam" id="TIGR00120">
    <property type="entry name" value="ArgJ"/>
    <property type="match status" value="1"/>
</dbReference>
<dbReference type="NCBIfam" id="NF003802">
    <property type="entry name" value="PRK05388.1"/>
    <property type="match status" value="1"/>
</dbReference>
<evidence type="ECO:0000256" key="6">
    <source>
        <dbReference type="HAMAP-Rule" id="MF_01106"/>
    </source>
</evidence>
<name>A0ABU3VKA7_9RHOB</name>
<dbReference type="InterPro" id="IPR016117">
    <property type="entry name" value="ArgJ-like_dom_sf"/>
</dbReference>
<keyword evidence="6" id="KW-0055">Arginine biosynthesis</keyword>
<feature type="site" description="Involved in the stabilization of negative charge on the oxyanion by the formation of the oxyanion hole" evidence="6">
    <location>
        <position position="126"/>
    </location>
</feature>
<evidence type="ECO:0000256" key="5">
    <source>
        <dbReference type="ARBA" id="ARBA00023315"/>
    </source>
</evidence>
<keyword evidence="4 6" id="KW-0068">Autocatalytic cleavage</keyword>
<dbReference type="CDD" id="cd02152">
    <property type="entry name" value="OAT"/>
    <property type="match status" value="1"/>
</dbReference>
<gene>
    <name evidence="6 7" type="primary">argJ</name>
    <name evidence="7" type="ORF">QO231_22530</name>
</gene>
<evidence type="ECO:0000256" key="3">
    <source>
        <dbReference type="ARBA" id="ARBA00022679"/>
    </source>
</evidence>
<proteinExistence type="inferred from homology"/>
<evidence type="ECO:0000256" key="4">
    <source>
        <dbReference type="ARBA" id="ARBA00022813"/>
    </source>
</evidence>
<dbReference type="EMBL" id="JASMWN010000026">
    <property type="protein sequence ID" value="MDU9006618.1"/>
    <property type="molecule type" value="Genomic_DNA"/>
</dbReference>
<dbReference type="RefSeq" id="WP_316781824.1">
    <property type="nucleotide sequence ID" value="NZ_JASMWN010000026.1"/>
</dbReference>
<evidence type="ECO:0000313" key="8">
    <source>
        <dbReference type="Proteomes" id="UP001255416"/>
    </source>
</evidence>
<feature type="binding site" evidence="6">
    <location>
        <position position="408"/>
    </location>
    <ligand>
        <name>substrate</name>
    </ligand>
</feature>
<dbReference type="HAMAP" id="MF_01106">
    <property type="entry name" value="ArgJ"/>
    <property type="match status" value="1"/>
</dbReference>